<feature type="compositionally biased region" description="Low complexity" evidence="1">
    <location>
        <begin position="171"/>
        <end position="231"/>
    </location>
</feature>
<evidence type="ECO:0000313" key="3">
    <source>
        <dbReference type="Proteomes" id="UP000585272"/>
    </source>
</evidence>
<evidence type="ECO:0000313" key="2">
    <source>
        <dbReference type="EMBL" id="MBB4664873.1"/>
    </source>
</evidence>
<organism evidence="2 3">
    <name type="scientific">Conexibacter arvalis</name>
    <dbReference type="NCBI Taxonomy" id="912552"/>
    <lineage>
        <taxon>Bacteria</taxon>
        <taxon>Bacillati</taxon>
        <taxon>Actinomycetota</taxon>
        <taxon>Thermoleophilia</taxon>
        <taxon>Solirubrobacterales</taxon>
        <taxon>Conexibacteraceae</taxon>
        <taxon>Conexibacter</taxon>
    </lineage>
</organism>
<dbReference type="SUPFAM" id="SSF55961">
    <property type="entry name" value="Bet v1-like"/>
    <property type="match status" value="1"/>
</dbReference>
<dbReference type="Proteomes" id="UP000585272">
    <property type="component" value="Unassembled WGS sequence"/>
</dbReference>
<name>A0A840IL58_9ACTN</name>
<dbReference type="RefSeq" id="WP_183345289.1">
    <property type="nucleotide sequence ID" value="NZ_JACHNU010000009.1"/>
</dbReference>
<dbReference type="AlphaFoldDB" id="A0A840IL58"/>
<dbReference type="EMBL" id="JACHNU010000009">
    <property type="protein sequence ID" value="MBB4664873.1"/>
    <property type="molecule type" value="Genomic_DNA"/>
</dbReference>
<dbReference type="Pfam" id="PF06240">
    <property type="entry name" value="COXG"/>
    <property type="match status" value="1"/>
</dbReference>
<dbReference type="InterPro" id="IPR010419">
    <property type="entry name" value="CO_DH_gsu"/>
</dbReference>
<protein>
    <submittedName>
        <fullName evidence="2">Carbon monoxide dehydrogenase subunit G</fullName>
    </submittedName>
</protein>
<comment type="caution">
    <text evidence="2">The sequence shown here is derived from an EMBL/GenBank/DDBJ whole genome shotgun (WGS) entry which is preliminary data.</text>
</comment>
<feature type="region of interest" description="Disordered" evidence="1">
    <location>
        <begin position="171"/>
        <end position="249"/>
    </location>
</feature>
<keyword evidence="3" id="KW-1185">Reference proteome</keyword>
<dbReference type="PANTHER" id="PTHR38588:SF1">
    <property type="entry name" value="BLL0334 PROTEIN"/>
    <property type="match status" value="1"/>
</dbReference>
<dbReference type="CDD" id="cd07823">
    <property type="entry name" value="SRPBCC_5"/>
    <property type="match status" value="1"/>
</dbReference>
<gene>
    <name evidence="2" type="ORF">BDZ31_004491</name>
</gene>
<dbReference type="PANTHER" id="PTHR38588">
    <property type="entry name" value="BLL0334 PROTEIN"/>
    <property type="match status" value="1"/>
</dbReference>
<sequence>MRMEQSFTVAAPVDEVWRALVDVQRVAPCLPGAEVTEAGEDGVYRGLFTVKLGPTTVAYAGTLRMEQVDEAERRAVMAARGSDRRGQGGATATIASTVREQGEVTAVDVVTDFTITGRLARFGRGGMIADVSRRLLAEFAACLQSSLVEGRGAAAAPAGAAAAATASATGEPAARGLGTTPRGPAPAAAGPAASAPEADAAAVPPRASEAEAPTSAPQPTGEPAPTATAADAPPPAGSRPASRPLDAGKLGWQVARERMRGWWARLGQRLRAIGGKR</sequence>
<evidence type="ECO:0000256" key="1">
    <source>
        <dbReference type="SAM" id="MobiDB-lite"/>
    </source>
</evidence>
<dbReference type="InterPro" id="IPR023393">
    <property type="entry name" value="START-like_dom_sf"/>
</dbReference>
<dbReference type="Gene3D" id="3.30.530.20">
    <property type="match status" value="1"/>
</dbReference>
<reference evidence="2 3" key="1">
    <citation type="submission" date="2020-08" db="EMBL/GenBank/DDBJ databases">
        <title>Genomic Encyclopedia of Archaeal and Bacterial Type Strains, Phase II (KMG-II): from individual species to whole genera.</title>
        <authorList>
            <person name="Goeker M."/>
        </authorList>
    </citation>
    <scope>NUCLEOTIDE SEQUENCE [LARGE SCALE GENOMIC DNA]</scope>
    <source>
        <strain evidence="2 3">DSM 23288</strain>
    </source>
</reference>
<proteinExistence type="predicted"/>
<accession>A0A840IL58</accession>